<dbReference type="InterPro" id="IPR008928">
    <property type="entry name" value="6-hairpin_glycosidase_sf"/>
</dbReference>
<dbReference type="AlphaFoldDB" id="A0A5B7XA60"/>
<protein>
    <submittedName>
        <fullName evidence="4">Alpha,alpha-trehalase TreA</fullName>
    </submittedName>
</protein>
<dbReference type="InterPro" id="IPR012341">
    <property type="entry name" value="6hp_glycosidase-like_sf"/>
</dbReference>
<dbReference type="Gene3D" id="1.50.10.10">
    <property type="match status" value="1"/>
</dbReference>
<evidence type="ECO:0000313" key="4">
    <source>
        <dbReference type="EMBL" id="QCY71471.1"/>
    </source>
</evidence>
<gene>
    <name evidence="4" type="primary">treA</name>
    <name evidence="4" type="ORF">FHG64_16510</name>
</gene>
<dbReference type="Pfam" id="PF01204">
    <property type="entry name" value="Trehalase"/>
    <property type="match status" value="1"/>
</dbReference>
<dbReference type="EMBL" id="CP040812">
    <property type="protein sequence ID" value="QCY71471.1"/>
    <property type="molecule type" value="Genomic_DNA"/>
</dbReference>
<dbReference type="GO" id="GO:0005993">
    <property type="term" value="P:trehalose catabolic process"/>
    <property type="evidence" value="ECO:0007669"/>
    <property type="project" value="TreeGrafter"/>
</dbReference>
<keyword evidence="3" id="KW-0732">Signal</keyword>
<keyword evidence="1" id="KW-0378">Hydrolase</keyword>
<dbReference type="KEGG" id="afla:FHG64_16510"/>
<dbReference type="PANTHER" id="PTHR23403:SF1">
    <property type="entry name" value="TREHALASE"/>
    <property type="match status" value="1"/>
</dbReference>
<dbReference type="PANTHER" id="PTHR23403">
    <property type="entry name" value="TREHALASE"/>
    <property type="match status" value="1"/>
</dbReference>
<dbReference type="InterPro" id="IPR018232">
    <property type="entry name" value="Glyco_hydro_37_CS"/>
</dbReference>
<name>A0A5B7XA60_9FLAO</name>
<dbReference type="SUPFAM" id="SSF48208">
    <property type="entry name" value="Six-hairpin glycosidases"/>
    <property type="match status" value="1"/>
</dbReference>
<reference evidence="4 5" key="1">
    <citation type="submission" date="2019-06" db="EMBL/GenBank/DDBJ databases">
        <title>Complete genome sequence of Antarcticibacterium flavum KCTC 52984T from an Antarctic marine sediment.</title>
        <authorList>
            <person name="Lee Y.M."/>
            <person name="Shin S.C."/>
        </authorList>
    </citation>
    <scope>NUCLEOTIDE SEQUENCE [LARGE SCALE GENOMIC DNA]</scope>
    <source>
        <strain evidence="4 5">KCTC 52984</strain>
    </source>
</reference>
<dbReference type="OrthoDB" id="106887at2"/>
<accession>A0A5B7XA60</accession>
<proteinExistence type="predicted"/>
<dbReference type="PROSITE" id="PS00928">
    <property type="entry name" value="TREHALASE_2"/>
    <property type="match status" value="1"/>
</dbReference>
<feature type="chain" id="PRO_5022839389" evidence="3">
    <location>
        <begin position="25"/>
        <end position="547"/>
    </location>
</feature>
<evidence type="ECO:0000313" key="5">
    <source>
        <dbReference type="Proteomes" id="UP000309016"/>
    </source>
</evidence>
<dbReference type="InterPro" id="IPR001661">
    <property type="entry name" value="Glyco_hydro_37"/>
</dbReference>
<dbReference type="GO" id="GO:0004555">
    <property type="term" value="F:alpha,alpha-trehalase activity"/>
    <property type="evidence" value="ECO:0007669"/>
    <property type="project" value="InterPro"/>
</dbReference>
<dbReference type="NCBIfam" id="NF009773">
    <property type="entry name" value="PRK13270.1"/>
    <property type="match status" value="1"/>
</dbReference>
<dbReference type="PRINTS" id="PR00744">
    <property type="entry name" value="GLHYDRLASE37"/>
</dbReference>
<dbReference type="PROSITE" id="PS00927">
    <property type="entry name" value="TREHALASE_1"/>
    <property type="match status" value="1"/>
</dbReference>
<evidence type="ECO:0000256" key="1">
    <source>
        <dbReference type="ARBA" id="ARBA00022801"/>
    </source>
</evidence>
<evidence type="ECO:0000256" key="3">
    <source>
        <dbReference type="SAM" id="SignalP"/>
    </source>
</evidence>
<organism evidence="4 5">
    <name type="scientific">Antarcticibacterium flavum</name>
    <dbReference type="NCBI Taxonomy" id="2058175"/>
    <lineage>
        <taxon>Bacteria</taxon>
        <taxon>Pseudomonadati</taxon>
        <taxon>Bacteroidota</taxon>
        <taxon>Flavobacteriia</taxon>
        <taxon>Flavobacteriales</taxon>
        <taxon>Flavobacteriaceae</taxon>
        <taxon>Antarcticibacterium</taxon>
    </lineage>
</organism>
<sequence>MQLFSHSRLLTLFILLLFSSCAQVKDTGTGTRDAVILPPEELYGDLFYDVQQDEAIFPDSKTFVDAIPFTEVDEIRLKYSRLENRSTPFLLNFLEEHFIIPENYNTFQSDSLPIQKNISQLWEVLKRPADEVESGTLMPLPHPYIVPGGRFREIYYWDSYFTMLGLQVDGEVETIKNMVDNFSYLIDTYGFIPNGNRTYYLGRSQPPFYSKMVELLAEIEGDEVYAKYLPYLEKEYEFWMRDSEALTHSNPVSKRVVKMPEGEVLNRYWDEYDTPRPESYREDVETAEEAIRMFPNRTKAEVYRNLRAAAESGWDFSSRWLERDENGDFKLSSIHTTNIVPVDLNSLLYNLEARIAAVYELTGNEAGAAEFHMRAEARKNAIEKYFWSEEEGFYMDYNLPEEKHTPVLSLAGVYPLFFNIAYEDRANKVTRTVERTFLKPGGVVTTPYETGQQWDAPNGWAPLQWVTIQGLRNYGETALAIDVKNRWLQLNTGVYKRTFKMLEKYNVQDLSRESGGGEYPTQDGFGWTNGVYQKLVNERSGRTFMDE</sequence>
<keyword evidence="2" id="KW-0326">Glycosidase</keyword>
<dbReference type="Proteomes" id="UP000309016">
    <property type="component" value="Chromosome"/>
</dbReference>
<keyword evidence="5" id="KW-1185">Reference proteome</keyword>
<dbReference type="NCBIfam" id="NF009774">
    <property type="entry name" value="PRK13271.1"/>
    <property type="match status" value="1"/>
</dbReference>
<evidence type="ECO:0000256" key="2">
    <source>
        <dbReference type="ARBA" id="ARBA00023295"/>
    </source>
</evidence>
<feature type="signal peptide" evidence="3">
    <location>
        <begin position="1"/>
        <end position="24"/>
    </location>
</feature>